<feature type="coiled-coil region" evidence="1">
    <location>
        <begin position="58"/>
        <end position="85"/>
    </location>
</feature>
<accession>A0A2K8U6G2</accession>
<evidence type="ECO:0000313" key="4">
    <source>
        <dbReference type="EMBL" id="AUB81180.1"/>
    </source>
</evidence>
<organism evidence="4 5">
    <name type="scientific">Candidatus Thiodictyon syntrophicum</name>
    <dbReference type="NCBI Taxonomy" id="1166950"/>
    <lineage>
        <taxon>Bacteria</taxon>
        <taxon>Pseudomonadati</taxon>
        <taxon>Pseudomonadota</taxon>
        <taxon>Gammaproteobacteria</taxon>
        <taxon>Chromatiales</taxon>
        <taxon>Chromatiaceae</taxon>
        <taxon>Thiodictyon</taxon>
    </lineage>
</organism>
<dbReference type="Pfam" id="PF03050">
    <property type="entry name" value="DDE_Tnp_IS66"/>
    <property type="match status" value="1"/>
</dbReference>
<dbReference type="PANTHER" id="PTHR33678:SF2">
    <property type="match status" value="1"/>
</dbReference>
<name>A0A2K8U6G2_9GAMM</name>
<keyword evidence="1" id="KW-0175">Coiled coil</keyword>
<dbReference type="InterPro" id="IPR052344">
    <property type="entry name" value="Transposase-related"/>
</dbReference>
<gene>
    <name evidence="4" type="ORF">THSYN_09605</name>
</gene>
<protein>
    <recommendedName>
        <fullName evidence="3">Transposase IS66 central domain-containing protein</fullName>
    </recommendedName>
</protein>
<proteinExistence type="predicted"/>
<dbReference type="EMBL" id="CP020370">
    <property type="protein sequence ID" value="AUB81180.1"/>
    <property type="molecule type" value="Genomic_DNA"/>
</dbReference>
<evidence type="ECO:0000313" key="5">
    <source>
        <dbReference type="Proteomes" id="UP000232638"/>
    </source>
</evidence>
<dbReference type="AlphaFoldDB" id="A0A2K8U6G2"/>
<feature type="domain" description="Transposase IS66 central" evidence="3">
    <location>
        <begin position="227"/>
        <end position="521"/>
    </location>
</feature>
<dbReference type="InterPro" id="IPR004291">
    <property type="entry name" value="Transposase_IS66_central"/>
</dbReference>
<sequence length="580" mass="63026">MRYNAVYEHDAPAPPASRGMSWRKNPRTPRVSVPIARLDAIVERTRTQALPVDDHATLKAAVDTLARLTEELETTTTTLERVRRLIFGPRTETTDTVLGKDQPAPRDAPAPPADADPAAPGASDGDATLPPHQKTRTGHGRNGADKYPRAPRIPVAHATLKQGDPCPEPGCTGRVYVQRQEPAVLVRVTGVAPLQAQVYTLERLRCGLCGTVFTADPPAGVGAAKYDATAAAMIALLKYGCGLPFHRIQRLEQALAIPLPATTQWDVVAAAAPCLAPAVEELAQQAAQGTVLYNDDTTMRILKFTAEARAEALPPGANAERTGVFTSGVVAETVNGPIALFKTGPCHAGEHLAEVLNRRHDPVPPIQMSDALARNTPGDHPTQAASCIPHGRRKFVEVHDAFPDEVAFVLETLRPVFHTDHQAQHQGLDPHARLLLHQQESGPRMQALHDWMATQLETHAVEPNSGLGQAIRYMQNHWQKMTLFLRVPGAPLSNNICERALKKAILHRNNSLFYRTLNGAKVGDLFMSLIHTAELHQVAPFDYLVALQRHPAAVALDPPAWMPWNYTTALARLAAEPAPD</sequence>
<evidence type="ECO:0000256" key="1">
    <source>
        <dbReference type="SAM" id="Coils"/>
    </source>
</evidence>
<dbReference type="Proteomes" id="UP000232638">
    <property type="component" value="Chromosome"/>
</dbReference>
<evidence type="ECO:0000259" key="3">
    <source>
        <dbReference type="Pfam" id="PF03050"/>
    </source>
</evidence>
<keyword evidence="5" id="KW-1185">Reference proteome</keyword>
<dbReference type="PANTHER" id="PTHR33678">
    <property type="entry name" value="BLL1576 PROTEIN"/>
    <property type="match status" value="1"/>
</dbReference>
<feature type="region of interest" description="Disordered" evidence="2">
    <location>
        <begin position="85"/>
        <end position="149"/>
    </location>
</feature>
<feature type="region of interest" description="Disordered" evidence="2">
    <location>
        <begin position="1"/>
        <end position="27"/>
    </location>
</feature>
<dbReference type="NCBIfam" id="NF033517">
    <property type="entry name" value="transpos_IS66"/>
    <property type="match status" value="1"/>
</dbReference>
<feature type="compositionally biased region" description="Low complexity" evidence="2">
    <location>
        <begin position="115"/>
        <end position="127"/>
    </location>
</feature>
<evidence type="ECO:0000256" key="2">
    <source>
        <dbReference type="SAM" id="MobiDB-lite"/>
    </source>
</evidence>
<reference evidence="4 5" key="1">
    <citation type="submission" date="2017-03" db="EMBL/GenBank/DDBJ databases">
        <title>Complete genome sequence of Candidatus 'Thiodictyon syntrophicum' sp. nov. strain Cad16T, a photolithoautotroph purple sulfur bacterium isolated from an alpine meromictic lake.</title>
        <authorList>
            <person name="Luedin S.M."/>
            <person name="Pothier J.F."/>
            <person name="Danza F."/>
            <person name="Storelli N."/>
            <person name="Wittwer M."/>
            <person name="Tonolla M."/>
        </authorList>
    </citation>
    <scope>NUCLEOTIDE SEQUENCE [LARGE SCALE GENOMIC DNA]</scope>
    <source>
        <strain evidence="4 5">Cad16T</strain>
    </source>
</reference>
<dbReference type="KEGG" id="tsy:THSYN_09605"/>